<keyword evidence="7" id="KW-1185">Reference proteome</keyword>
<dbReference type="InterPro" id="IPR052563">
    <property type="entry name" value="FliK"/>
</dbReference>
<evidence type="ECO:0000313" key="7">
    <source>
        <dbReference type="Proteomes" id="UP000887104"/>
    </source>
</evidence>
<dbReference type="EMBL" id="BPEY01000097">
    <property type="protein sequence ID" value="GIU50828.1"/>
    <property type="molecule type" value="Genomic_DNA"/>
</dbReference>
<dbReference type="PRINTS" id="PR01007">
    <property type="entry name" value="FLGHOOKFLIK"/>
</dbReference>
<dbReference type="RefSeq" id="WP_220782808.1">
    <property type="nucleotide sequence ID" value="NZ_BPEY01000097.1"/>
</dbReference>
<feature type="region of interest" description="Disordered" evidence="4">
    <location>
        <begin position="1"/>
        <end position="91"/>
    </location>
</feature>
<comment type="caution">
    <text evidence="6">The sequence shown here is derived from an EMBL/GenBank/DDBJ whole genome shotgun (WGS) entry which is preliminary data.</text>
</comment>
<comment type="function">
    <text evidence="1">Controls the length of the flagellar hook.</text>
</comment>
<evidence type="ECO:0000256" key="3">
    <source>
        <dbReference type="ARBA" id="ARBA00022795"/>
    </source>
</evidence>
<dbReference type="InterPro" id="IPR021136">
    <property type="entry name" value="Flagellar_hook_control-like_C"/>
</dbReference>
<sequence length="483" mass="52337">MQQVSNILLGKPDFSQKAGETQNKPSDINSSQPKGPAQDDSFSAALEKAAEQHTAAQKHATEKEREPEKLKTEKTELGEVAEQQETKANVEDEVSQVFAQINLANNFSSGASDEAQVATDGETLPPVEVTEEVTIDDLPEDVVLILSLQSGLDEQALSQLSTDELKKLLEQNELLNASGQLKPEFVTLNLTTVKGNETSQPLPEESAVKSKSIGTSQIQGDMATKLPQDDINNKLQNGVRDIFGKELSGSHAAVDDAKVGKGNDSSNQVAINPQLATEQLKNADLSVRMTTTETGELLSAVEEPQSDVKSLNSLQNQMQQVGTNRQELPQINLSLKQNIEQTPTMQQMIQRFAPVMNQQLITMVSNGVQQAEIRLDPPELGQMMVRIQVQGDTTQVQFQVSQHQTKDLVEQAMPRLREMLAEQGMQLTDGQVSQGHGGGTHGDGGNGNGEGSERGESDEFSAEDMLTRSNLSTSSASGIDYYA</sequence>
<dbReference type="Pfam" id="PF02120">
    <property type="entry name" value="Flg_hook"/>
    <property type="match status" value="1"/>
</dbReference>
<feature type="domain" description="Flagellar hook-length control protein-like C-terminal" evidence="5">
    <location>
        <begin position="358"/>
        <end position="438"/>
    </location>
</feature>
<dbReference type="CDD" id="cd17470">
    <property type="entry name" value="T3SS_Flik_C"/>
    <property type="match status" value="1"/>
</dbReference>
<evidence type="ECO:0000259" key="5">
    <source>
        <dbReference type="Pfam" id="PF02120"/>
    </source>
</evidence>
<keyword evidence="6" id="KW-0282">Flagellum</keyword>
<feature type="region of interest" description="Disordered" evidence="4">
    <location>
        <begin position="429"/>
        <end position="483"/>
    </location>
</feature>
<dbReference type="InterPro" id="IPR038610">
    <property type="entry name" value="FliK-like_C_sf"/>
</dbReference>
<protein>
    <submittedName>
        <fullName evidence="6">Flagellar hook-length control protein FliK</fullName>
    </submittedName>
</protein>
<feature type="compositionally biased region" description="Basic and acidic residues" evidence="4">
    <location>
        <begin position="59"/>
        <end position="77"/>
    </location>
</feature>
<feature type="compositionally biased region" description="Polar residues" evidence="4">
    <location>
        <begin position="18"/>
        <end position="33"/>
    </location>
</feature>
<keyword evidence="3" id="KW-1005">Bacterial flagellum biogenesis</keyword>
<name>A0ABQ4PPR2_9GAMM</name>
<gene>
    <name evidence="6" type="primary">fliK</name>
    <name evidence="6" type="ORF">TUM4438_38260</name>
</gene>
<dbReference type="PANTHER" id="PTHR37533">
    <property type="entry name" value="FLAGELLAR HOOK-LENGTH CONTROL PROTEIN"/>
    <property type="match status" value="1"/>
</dbReference>
<dbReference type="InterPro" id="IPR001635">
    <property type="entry name" value="Flag_hook_Flik"/>
</dbReference>
<keyword evidence="6" id="KW-0969">Cilium</keyword>
<dbReference type="Gene3D" id="3.30.750.140">
    <property type="match status" value="1"/>
</dbReference>
<dbReference type="PANTHER" id="PTHR37533:SF2">
    <property type="entry name" value="FLAGELLAR HOOK-LENGTH CONTROL PROTEIN"/>
    <property type="match status" value="1"/>
</dbReference>
<feature type="compositionally biased region" description="Gly residues" evidence="4">
    <location>
        <begin position="435"/>
        <end position="450"/>
    </location>
</feature>
<evidence type="ECO:0000256" key="1">
    <source>
        <dbReference type="ARBA" id="ARBA00003944"/>
    </source>
</evidence>
<dbReference type="Proteomes" id="UP000887104">
    <property type="component" value="Unassembled WGS sequence"/>
</dbReference>
<organism evidence="6 7">
    <name type="scientific">Shewanella sairae</name>
    <dbReference type="NCBI Taxonomy" id="190310"/>
    <lineage>
        <taxon>Bacteria</taxon>
        <taxon>Pseudomonadati</taxon>
        <taxon>Pseudomonadota</taxon>
        <taxon>Gammaproteobacteria</taxon>
        <taxon>Alteromonadales</taxon>
        <taxon>Shewanellaceae</taxon>
        <taxon>Shewanella</taxon>
    </lineage>
</organism>
<proteinExistence type="inferred from homology"/>
<comment type="similarity">
    <text evidence="2">Belongs to the FliK family.</text>
</comment>
<evidence type="ECO:0000313" key="6">
    <source>
        <dbReference type="EMBL" id="GIU50828.1"/>
    </source>
</evidence>
<accession>A0ABQ4PPR2</accession>
<evidence type="ECO:0000256" key="2">
    <source>
        <dbReference type="ARBA" id="ARBA00009149"/>
    </source>
</evidence>
<keyword evidence="6" id="KW-0966">Cell projection</keyword>
<feature type="compositionally biased region" description="Polar residues" evidence="4">
    <location>
        <begin position="467"/>
        <end position="477"/>
    </location>
</feature>
<evidence type="ECO:0000256" key="4">
    <source>
        <dbReference type="SAM" id="MobiDB-lite"/>
    </source>
</evidence>
<reference evidence="6" key="1">
    <citation type="submission" date="2021-05" db="EMBL/GenBank/DDBJ databases">
        <title>Molecular characterization for Shewanella algae harboring chromosomal blaOXA-55-like strains isolated from clinical and environment sample.</title>
        <authorList>
            <person name="Ohama Y."/>
            <person name="Aoki K."/>
            <person name="Harada S."/>
            <person name="Moriya K."/>
            <person name="Ishii Y."/>
            <person name="Tateda K."/>
        </authorList>
    </citation>
    <scope>NUCLEOTIDE SEQUENCE</scope>
    <source>
        <strain evidence="6">JCM 11563</strain>
    </source>
</reference>